<dbReference type="Gene3D" id="3.40.50.2300">
    <property type="match status" value="1"/>
</dbReference>
<sequence>MEINLTYVSLFPYLKKEKNMNPLKIVAACGNGMGTSMLIKLKVQKIAKELGLEASVEALSMGQSKGMTNSVDIIITSIHLAPEFRTDQKAKIIGVKNLMNEAEIKEAFKKALGL</sequence>
<evidence type="ECO:0000313" key="4">
    <source>
        <dbReference type="Proteomes" id="UP000289440"/>
    </source>
</evidence>
<dbReference type="SUPFAM" id="SSF52794">
    <property type="entry name" value="PTS system IIB component-like"/>
    <property type="match status" value="1"/>
</dbReference>
<name>A0A449A4B4_9BACT</name>
<feature type="domain" description="PTS EIIB type-2" evidence="2">
    <location>
        <begin position="23"/>
        <end position="114"/>
    </location>
</feature>
<dbReference type="PROSITE" id="PS51099">
    <property type="entry name" value="PTS_EIIB_TYPE_2"/>
    <property type="match status" value="1"/>
</dbReference>
<dbReference type="CDD" id="cd05563">
    <property type="entry name" value="PTS_IIB_ascorbate"/>
    <property type="match status" value="1"/>
</dbReference>
<dbReference type="InterPro" id="IPR003501">
    <property type="entry name" value="PTS_EIIB_2/3"/>
</dbReference>
<dbReference type="InterPro" id="IPR036095">
    <property type="entry name" value="PTS_EIIB-like_sf"/>
</dbReference>
<reference evidence="3 4" key="1">
    <citation type="submission" date="2019-01" db="EMBL/GenBank/DDBJ databases">
        <authorList>
            <consortium name="Pathogen Informatics"/>
        </authorList>
    </citation>
    <scope>NUCLEOTIDE SEQUENCE [LARGE SCALE GENOMIC DNA]</scope>
    <source>
        <strain evidence="3 4">NCTC10166</strain>
    </source>
</reference>
<keyword evidence="1 3" id="KW-0808">Transferase</keyword>
<keyword evidence="4" id="KW-1185">Reference proteome</keyword>
<organism evidence="3 4">
    <name type="scientific">Mesomycoplasma neurolyticum</name>
    <dbReference type="NCBI Taxonomy" id="2120"/>
    <lineage>
        <taxon>Bacteria</taxon>
        <taxon>Bacillati</taxon>
        <taxon>Mycoplasmatota</taxon>
        <taxon>Mycoplasmoidales</taxon>
        <taxon>Metamycoplasmataceae</taxon>
        <taxon>Mesomycoplasma</taxon>
    </lineage>
</organism>
<dbReference type="InterPro" id="IPR013011">
    <property type="entry name" value="PTS_EIIB_2"/>
</dbReference>
<dbReference type="AlphaFoldDB" id="A0A449A4B4"/>
<protein>
    <submittedName>
        <fullName evidence="3">Pentitol phosphotransferase enzyme II, B component</fullName>
        <ecNumber evidence="3">2.7.1.69</ecNumber>
    </submittedName>
</protein>
<dbReference type="Proteomes" id="UP000289440">
    <property type="component" value="Chromosome"/>
</dbReference>
<evidence type="ECO:0000259" key="2">
    <source>
        <dbReference type="PROSITE" id="PS51099"/>
    </source>
</evidence>
<dbReference type="EMBL" id="LR214951">
    <property type="protein sequence ID" value="VEU59062.1"/>
    <property type="molecule type" value="Genomic_DNA"/>
</dbReference>
<proteinExistence type="predicted"/>
<evidence type="ECO:0000313" key="3">
    <source>
        <dbReference type="EMBL" id="VEU59062.1"/>
    </source>
</evidence>
<dbReference type="GO" id="GO:0009401">
    <property type="term" value="P:phosphoenolpyruvate-dependent sugar phosphotransferase system"/>
    <property type="evidence" value="ECO:0007669"/>
    <property type="project" value="InterPro"/>
</dbReference>
<dbReference type="GO" id="GO:0008982">
    <property type="term" value="F:protein-N(PI)-phosphohistidine-sugar phosphotransferase activity"/>
    <property type="evidence" value="ECO:0007669"/>
    <property type="project" value="InterPro"/>
</dbReference>
<dbReference type="KEGG" id="mnu:NCTC10166_00013"/>
<evidence type="ECO:0000256" key="1">
    <source>
        <dbReference type="ARBA" id="ARBA00022679"/>
    </source>
</evidence>
<gene>
    <name evidence="3" type="primary">MCYN0235</name>
    <name evidence="3" type="ORF">NCTC10166_00013</name>
</gene>
<dbReference type="Pfam" id="PF02302">
    <property type="entry name" value="PTS_IIB"/>
    <property type="match status" value="1"/>
</dbReference>
<dbReference type="EC" id="2.7.1.69" evidence="3"/>
<accession>A0A449A4B4</accession>